<sequence>MVDEVKDSLAEATPQVEPTEALPQVPAVEAAAPEAAVVPEVSKPKRGRPAGTTKVKADSVKALEVVSKAAKLPKPAKTTKSVTPAKTLTKAGPAKKLPVATSPVLPAVKSAIKRPSTAISRPKIASVKANPSVKPFVGTASAPTTRKELFAMATTPTEYTEKMQAAFKDAQEKAKAAFGDVGSFAKGNVEAMVESTKILAAGLQDMTKGYVETSKSSVEAMTADVKDLAAVKSPTEFFEKQSALMRKNFDAAVAASSKNSEAMLKLVSEAFQPISTRVSLAVEKIKHAA</sequence>
<dbReference type="AlphaFoldDB" id="A0A7W5ZZA2"/>
<keyword evidence="4" id="KW-1185">Reference proteome</keyword>
<accession>A0A7W5ZZA2</accession>
<feature type="domain" description="Phasin" evidence="2">
    <location>
        <begin position="182"/>
        <end position="278"/>
    </location>
</feature>
<gene>
    <name evidence="3" type="ORF">GGQ88_003554</name>
</gene>
<dbReference type="NCBIfam" id="TIGR01841">
    <property type="entry name" value="phasin"/>
    <property type="match status" value="1"/>
</dbReference>
<proteinExistence type="predicted"/>
<evidence type="ECO:0000259" key="2">
    <source>
        <dbReference type="Pfam" id="PF09361"/>
    </source>
</evidence>
<dbReference type="EMBL" id="JACICY010000011">
    <property type="protein sequence ID" value="MBB3862256.1"/>
    <property type="molecule type" value="Genomic_DNA"/>
</dbReference>
<reference evidence="3 4" key="1">
    <citation type="submission" date="2020-08" db="EMBL/GenBank/DDBJ databases">
        <title>Genomic Encyclopedia of Type Strains, Phase IV (KMG-IV): sequencing the most valuable type-strain genomes for metagenomic binning, comparative biology and taxonomic classification.</title>
        <authorList>
            <person name="Goeker M."/>
        </authorList>
    </citation>
    <scope>NUCLEOTIDE SEQUENCE [LARGE SCALE GENOMIC DNA]</scope>
    <source>
        <strain evidence="3 4">DSM 14552</strain>
    </source>
</reference>
<dbReference type="InterPro" id="IPR018968">
    <property type="entry name" value="Phasin"/>
</dbReference>
<name>A0A7W5ZZA2_9SPHN</name>
<evidence type="ECO:0000313" key="3">
    <source>
        <dbReference type="EMBL" id="MBB3862256.1"/>
    </source>
</evidence>
<feature type="compositionally biased region" description="Low complexity" evidence="1">
    <location>
        <begin position="25"/>
        <end position="41"/>
    </location>
</feature>
<comment type="caution">
    <text evidence="3">The sequence shown here is derived from an EMBL/GenBank/DDBJ whole genome shotgun (WGS) entry which is preliminary data.</text>
</comment>
<evidence type="ECO:0000313" key="4">
    <source>
        <dbReference type="Proteomes" id="UP000562395"/>
    </source>
</evidence>
<protein>
    <submittedName>
        <fullName evidence="3">Phasin family protein</fullName>
    </submittedName>
</protein>
<dbReference type="InterPro" id="IPR010127">
    <property type="entry name" value="Phasin_subfam-1"/>
</dbReference>
<feature type="region of interest" description="Disordered" evidence="1">
    <location>
        <begin position="1"/>
        <end position="56"/>
    </location>
</feature>
<dbReference type="Pfam" id="PF09361">
    <property type="entry name" value="Phasin_2"/>
    <property type="match status" value="1"/>
</dbReference>
<organism evidence="3 4">
    <name type="scientific">Novosphingobium hassiacum</name>
    <dbReference type="NCBI Taxonomy" id="173676"/>
    <lineage>
        <taxon>Bacteria</taxon>
        <taxon>Pseudomonadati</taxon>
        <taxon>Pseudomonadota</taxon>
        <taxon>Alphaproteobacteria</taxon>
        <taxon>Sphingomonadales</taxon>
        <taxon>Sphingomonadaceae</taxon>
        <taxon>Novosphingobium</taxon>
    </lineage>
</organism>
<dbReference type="Proteomes" id="UP000562395">
    <property type="component" value="Unassembled WGS sequence"/>
</dbReference>
<dbReference type="RefSeq" id="WP_183614756.1">
    <property type="nucleotide sequence ID" value="NZ_JACICY010000011.1"/>
</dbReference>
<evidence type="ECO:0000256" key="1">
    <source>
        <dbReference type="SAM" id="MobiDB-lite"/>
    </source>
</evidence>